<dbReference type="Proteomes" id="UP000712713">
    <property type="component" value="Unassembled WGS sequence"/>
</dbReference>
<organism evidence="4 5">
    <name type="scientific">Tessaracoccus flavescens</name>
    <dbReference type="NCBI Taxonomy" id="399497"/>
    <lineage>
        <taxon>Bacteria</taxon>
        <taxon>Bacillati</taxon>
        <taxon>Actinomycetota</taxon>
        <taxon>Actinomycetes</taxon>
        <taxon>Propionibacteriales</taxon>
        <taxon>Propionibacteriaceae</taxon>
        <taxon>Tessaracoccus</taxon>
    </lineage>
</organism>
<protein>
    <submittedName>
        <fullName evidence="4">DUF6049 family protein</fullName>
    </submittedName>
</protein>
<evidence type="ECO:0000313" key="5">
    <source>
        <dbReference type="Proteomes" id="UP000712713"/>
    </source>
</evidence>
<dbReference type="AlphaFoldDB" id="A0A921ENB8"/>
<evidence type="ECO:0000256" key="3">
    <source>
        <dbReference type="SAM" id="SignalP"/>
    </source>
</evidence>
<keyword evidence="2" id="KW-0812">Transmembrane</keyword>
<feature type="signal peptide" evidence="3">
    <location>
        <begin position="1"/>
        <end position="26"/>
    </location>
</feature>
<evidence type="ECO:0000256" key="1">
    <source>
        <dbReference type="SAM" id="MobiDB-lite"/>
    </source>
</evidence>
<feature type="region of interest" description="Disordered" evidence="1">
    <location>
        <begin position="403"/>
        <end position="423"/>
    </location>
</feature>
<dbReference type="Pfam" id="PF19516">
    <property type="entry name" value="DUF6049"/>
    <property type="match status" value="1"/>
</dbReference>
<keyword evidence="3" id="KW-0732">Signal</keyword>
<comment type="caution">
    <text evidence="4">The sequence shown here is derived from an EMBL/GenBank/DDBJ whole genome shotgun (WGS) entry which is preliminary data.</text>
</comment>
<sequence length="627" mass="65015">MKVGRTLLAALLLVLVSLTLSPAASAQDGDLLDVVITEVSTPTISLSTPTQEIRISGTLVNDSTQALSYVNVHFWRLPEPILTTDRLEELTGSAQAPTGSRLFSEPDGNLHNLTGDGWLQPGEIREFTVRASVAQLTEAGADPMTQNDAAYLVGVQVRAIPETGGNQTVGRAMIPVAATQEPVKSSSLVVLSAAPSWLPDGRFLDNSLAEDLTGRLETLLAAGERDGVITAIDPALYSAVSALSRPHTVGGVEADGSGIALRWVSRVDELAAQQRLWVLPYGNPNLERAAAMGALDAVLAGGAVDDKLAGLPTVAVVNHMIPALPRDALETLVVRNATGSVPGTPRVLASTAPGVPATVPDGVRSATLIARELLAASPPLYLIDTVELAAADTLGGALRVQVPPSTSASGPLRTANASTPAPWPNVTTAITEAKANAQFITALTGQAPEFDEPRITALSLSDSFRDEAAAVAYVQAASPESFNADGVELKAASSFVMSAADSTFPATITNSLPLPVVVGVHFDSEAPQRISVANIEPVTVPAGESMTVVVSPHATANGITRVEAQLVTVDGDPLGEPTQIEVTATDFGRVGWLIIVVSGAVVVGGTALRILAVRREQRAKENSEPSQ</sequence>
<reference evidence="4" key="2">
    <citation type="submission" date="2021-09" db="EMBL/GenBank/DDBJ databases">
        <authorList>
            <person name="Gilroy R."/>
        </authorList>
    </citation>
    <scope>NUCLEOTIDE SEQUENCE</scope>
    <source>
        <strain evidence="4">ChiGjej3B3-7470</strain>
    </source>
</reference>
<dbReference type="InterPro" id="IPR046112">
    <property type="entry name" value="DUF6049"/>
</dbReference>
<evidence type="ECO:0000256" key="2">
    <source>
        <dbReference type="SAM" id="Phobius"/>
    </source>
</evidence>
<reference evidence="4" key="1">
    <citation type="journal article" date="2021" name="PeerJ">
        <title>Extensive microbial diversity within the chicken gut microbiome revealed by metagenomics and culture.</title>
        <authorList>
            <person name="Gilroy R."/>
            <person name="Ravi A."/>
            <person name="Getino M."/>
            <person name="Pursley I."/>
            <person name="Horton D.L."/>
            <person name="Alikhan N.F."/>
            <person name="Baker D."/>
            <person name="Gharbi K."/>
            <person name="Hall N."/>
            <person name="Watson M."/>
            <person name="Adriaenssens E.M."/>
            <person name="Foster-Nyarko E."/>
            <person name="Jarju S."/>
            <person name="Secka A."/>
            <person name="Antonio M."/>
            <person name="Oren A."/>
            <person name="Chaudhuri R.R."/>
            <person name="La Ragione R."/>
            <person name="Hildebrand F."/>
            <person name="Pallen M.J."/>
        </authorList>
    </citation>
    <scope>NUCLEOTIDE SEQUENCE</scope>
    <source>
        <strain evidence="4">ChiGjej3B3-7470</strain>
    </source>
</reference>
<dbReference type="EMBL" id="DYZF01000097">
    <property type="protein sequence ID" value="HJE51147.1"/>
    <property type="molecule type" value="Genomic_DNA"/>
</dbReference>
<feature type="transmembrane region" description="Helical" evidence="2">
    <location>
        <begin position="590"/>
        <end position="612"/>
    </location>
</feature>
<feature type="chain" id="PRO_5036711176" evidence="3">
    <location>
        <begin position="27"/>
        <end position="627"/>
    </location>
</feature>
<evidence type="ECO:0000313" key="4">
    <source>
        <dbReference type="EMBL" id="HJE51147.1"/>
    </source>
</evidence>
<keyword evidence="2" id="KW-1133">Transmembrane helix</keyword>
<keyword evidence="2" id="KW-0472">Membrane</keyword>
<name>A0A921ENB8_9ACTN</name>
<gene>
    <name evidence="4" type="ORF">K8V15_04090</name>
</gene>
<proteinExistence type="predicted"/>
<accession>A0A921ENB8</accession>